<dbReference type="EMBL" id="CP137624">
    <property type="protein sequence ID" value="WPK11113.1"/>
    <property type="molecule type" value="Genomic_DNA"/>
</dbReference>
<accession>A0ABZ0RSA3</accession>
<feature type="domain" description="SLH" evidence="5">
    <location>
        <begin position="155"/>
        <end position="218"/>
    </location>
</feature>
<sequence>MKKKKNFNKIMTSTITASVVVSTLATGAPNANAAEATFKDVQSDAYFYEAVNSLHARHIISGYEDGTFRPNETLTRAQVAKIIALALNLDTTNITDPEFKDVSKGHSAYKYIAALANKGIITGFEGEYKPNHPVTRAQAAKILSLAYSFDIKDSQQLVFTDVKQGDWFKNYVGALIENDITTGTTPTTFSPNKSVTRGQIAAFVYRSESQLTPVQVNETIATITNETLVTSERTYTLSDEQKKWINPSNLAALEGARLALTSKGNKIEKIQSVELIAKGTSSTDTANPYANHVVFDGNGASIDANVTVNGDYITIKNITIKADFHVGQGVENSFFSEFLKVEGKTTIDDSLQIAKLASTNPVPVAINNARGRVVFSEFQLGDVGIDKNADVIFLGTSTTVGEIIVNSNVMLTANSLSRVVIAPGATDVTINSNVSTLEIRNKESKVTIGAEMRIGNLILPSGLKPTDVIQNYDAIKERIELINGRKDSEPTPAVPSGGGGSGITDTTAPAAVSGVTGSSLDTNPLALGGLQNSISWTASTASDLSYYEVFRSTNSNGTTGATKVSSNIGKGVTTFTDTSVVAGTIYYYTVYAVDTSNNRSAISNVAMVTTVTDSFALAPAAPTGLQGVSPTLAGNDGKITGLDAGKTYQYKQIIDTNWVDVPLLATEITGLSAGIYEVRFAANGSTPASLSTPVSVPSAGQSQAPSSIQLINYETPGNDVVAVPTLPIGSIINVYDASTNGNIIGSLTVTTVSQFNMVNILGGFPLGLDKVYVTVTESGKTESARVEKGVPTTFPNAPAINDITVTDNAFGADTVKVKLPSPISDYIITVYDVLGNQLTWSLLPDGIDEKTISIFSGFANGTTEIDVAIVKVADNGTQYAESLRTRMSVEALGTLTVTSLDDPLSNDKVTITVTESADAGNEFAYKVFDDVVAVMTGKPSFNTDVSSWDALPPDGKITAAAGKFVVVVERTTTDKLARKMGQVIANTVANNPLLETVTIDGKDGVSSQDGQMETIRLKFSANIDPATVNINSFTIPGYTVESIKVTDKNGRTPLLSDGVTPDSRHTQGENQYITIRVAPVTGTHFTPTVIQNPSVSIVDMNGVHITGINVTAVDQAAPVIISSAFVDNDGSNNVNAGDKLTVTFSEEVNVNSGNLVELVDDFTLSNQTNPTFAFANDDIFALSGNTVTVTLGATTVSKIEPNTTITISDNGNNISLRDAASNKAKPQKEFVDENSYSISKTIDITNIPLSTLPAPTAIKAQGTNAGTIKLTGLTSSVTYEYIVDDSATTSASTNWAGAVTAPLIGITEIDNIQINAGQYVHIRVAAPPGQPTNAIQDIGQIELIDIKPAAAPDIYTSLPSNAGFTKLYNFDSNQSYEYFVDNNNSAADNAPEWATATPITGVPSLEIQASSPQYIHIRIKATAEKPASYIKSLPGVATPP</sequence>
<feature type="region of interest" description="Disordered" evidence="2">
    <location>
        <begin position="485"/>
        <end position="508"/>
    </location>
</feature>
<protein>
    <submittedName>
        <fullName evidence="6">S-layer homology domain-containing protein</fullName>
    </submittedName>
</protein>
<dbReference type="Gene3D" id="2.60.40.10">
    <property type="entry name" value="Immunoglobulins"/>
    <property type="match status" value="1"/>
</dbReference>
<evidence type="ECO:0000259" key="5">
    <source>
        <dbReference type="PROSITE" id="PS51272"/>
    </source>
</evidence>
<reference evidence="6 7" key="1">
    <citation type="submission" date="2023-09" db="EMBL/GenBank/DDBJ databases">
        <authorList>
            <person name="Page C.A."/>
            <person name="Perez-Diaz I.M."/>
        </authorList>
    </citation>
    <scope>NUCLEOTIDE SEQUENCE [LARGE SCALE GENOMIC DNA]</scope>
    <source>
        <strain evidence="6 7">Ll15</strain>
    </source>
</reference>
<keyword evidence="7" id="KW-1185">Reference proteome</keyword>
<feature type="domain" description="Fibronectin type-III" evidence="4">
    <location>
        <begin position="508"/>
        <end position="613"/>
    </location>
</feature>
<evidence type="ECO:0000256" key="2">
    <source>
        <dbReference type="SAM" id="MobiDB-lite"/>
    </source>
</evidence>
<dbReference type="InterPro" id="IPR001119">
    <property type="entry name" value="SLH_dom"/>
</dbReference>
<evidence type="ECO:0000259" key="4">
    <source>
        <dbReference type="PROSITE" id="PS50853"/>
    </source>
</evidence>
<proteinExistence type="predicted"/>
<dbReference type="Pfam" id="PF00395">
    <property type="entry name" value="SLH"/>
    <property type="match status" value="3"/>
</dbReference>
<dbReference type="RefSeq" id="WP_319836205.1">
    <property type="nucleotide sequence ID" value="NZ_CP137624.1"/>
</dbReference>
<organism evidence="6 7">
    <name type="scientific">Lysinibacillus louembei</name>
    <dbReference type="NCBI Taxonomy" id="1470088"/>
    <lineage>
        <taxon>Bacteria</taxon>
        <taxon>Bacillati</taxon>
        <taxon>Bacillota</taxon>
        <taxon>Bacilli</taxon>
        <taxon>Bacillales</taxon>
        <taxon>Bacillaceae</taxon>
        <taxon>Lysinibacillus</taxon>
    </lineage>
</organism>
<dbReference type="InterPro" id="IPR036116">
    <property type="entry name" value="FN3_sf"/>
</dbReference>
<dbReference type="PANTHER" id="PTHR43308">
    <property type="entry name" value="OUTER MEMBRANE PROTEIN ALPHA-RELATED"/>
    <property type="match status" value="1"/>
</dbReference>
<evidence type="ECO:0000313" key="7">
    <source>
        <dbReference type="Proteomes" id="UP001322664"/>
    </source>
</evidence>
<feature type="chain" id="PRO_5046016722" evidence="3">
    <location>
        <begin position="34"/>
        <end position="1440"/>
    </location>
</feature>
<dbReference type="InterPro" id="IPR013783">
    <property type="entry name" value="Ig-like_fold"/>
</dbReference>
<dbReference type="Proteomes" id="UP001322664">
    <property type="component" value="Chromosome"/>
</dbReference>
<dbReference type="InterPro" id="IPR003961">
    <property type="entry name" value="FN3_dom"/>
</dbReference>
<dbReference type="InterPro" id="IPR051465">
    <property type="entry name" value="Cell_Envelope_Struct_Comp"/>
</dbReference>
<keyword evidence="1 3" id="KW-0732">Signal</keyword>
<dbReference type="PROSITE" id="PS50853">
    <property type="entry name" value="FN3"/>
    <property type="match status" value="1"/>
</dbReference>
<dbReference type="PROSITE" id="PS51272">
    <property type="entry name" value="SLH"/>
    <property type="match status" value="3"/>
</dbReference>
<evidence type="ECO:0000256" key="1">
    <source>
        <dbReference type="ARBA" id="ARBA00022729"/>
    </source>
</evidence>
<evidence type="ECO:0000313" key="6">
    <source>
        <dbReference type="EMBL" id="WPK11113.1"/>
    </source>
</evidence>
<feature type="signal peptide" evidence="3">
    <location>
        <begin position="1"/>
        <end position="33"/>
    </location>
</feature>
<evidence type="ECO:0000256" key="3">
    <source>
        <dbReference type="SAM" id="SignalP"/>
    </source>
</evidence>
<dbReference type="SUPFAM" id="SSF49265">
    <property type="entry name" value="Fibronectin type III"/>
    <property type="match status" value="1"/>
</dbReference>
<feature type="domain" description="SLH" evidence="5">
    <location>
        <begin position="98"/>
        <end position="154"/>
    </location>
</feature>
<feature type="domain" description="SLH" evidence="5">
    <location>
        <begin position="34"/>
        <end position="97"/>
    </location>
</feature>
<gene>
    <name evidence="6" type="ORF">R6U77_14620</name>
</gene>
<name>A0ABZ0RSA3_9BACI</name>